<dbReference type="AlphaFoldDB" id="A0A956M1Z4"/>
<keyword evidence="3 6" id="KW-0812">Transmembrane</keyword>
<sequence length="218" mass="24342">MKWKVTLGVLLSVLFLWLAFRHANLGEVWAAVRSARYIWMIPMVAITMVSFALRAWRWRYLFPGTRPSFGPLFRSTLIGFMGNNVLPARLGELMRVYAIGQSAGASRSVALGSIVIERILDMGMLLVLFAIVTSAGRLPAEVRSWGLYLLLIAGPILLGVVIFHSASERILPWLERLLPRVIRARVLQMATNFREGLGVLGRPRDLVLATGLSLLMWG</sequence>
<feature type="non-terminal residue" evidence="7">
    <location>
        <position position="218"/>
    </location>
</feature>
<comment type="caution">
    <text evidence="7">The sequence shown here is derived from an EMBL/GenBank/DDBJ whole genome shotgun (WGS) entry which is preliminary data.</text>
</comment>
<protein>
    <submittedName>
        <fullName evidence="7">Flippase-like domain-containing protein</fullName>
    </submittedName>
</protein>
<feature type="transmembrane region" description="Helical" evidence="6">
    <location>
        <begin position="145"/>
        <end position="166"/>
    </location>
</feature>
<keyword evidence="2" id="KW-1003">Cell membrane</keyword>
<keyword evidence="4 6" id="KW-1133">Transmembrane helix</keyword>
<gene>
    <name evidence="7" type="ORF">KC729_18635</name>
</gene>
<proteinExistence type="predicted"/>
<comment type="subcellular location">
    <subcellularLocation>
        <location evidence="1">Cell membrane</location>
        <topology evidence="1">Multi-pass membrane protein</topology>
    </subcellularLocation>
</comment>
<dbReference type="NCBIfam" id="TIGR00374">
    <property type="entry name" value="flippase-like domain"/>
    <property type="match status" value="1"/>
</dbReference>
<feature type="transmembrane region" description="Helical" evidence="6">
    <location>
        <begin position="37"/>
        <end position="56"/>
    </location>
</feature>
<dbReference type="Pfam" id="PF03706">
    <property type="entry name" value="LPG_synthase_TM"/>
    <property type="match status" value="1"/>
</dbReference>
<evidence type="ECO:0000256" key="6">
    <source>
        <dbReference type="SAM" id="Phobius"/>
    </source>
</evidence>
<evidence type="ECO:0000256" key="5">
    <source>
        <dbReference type="ARBA" id="ARBA00023136"/>
    </source>
</evidence>
<dbReference type="InterPro" id="IPR022791">
    <property type="entry name" value="L-PG_synthase/AglD"/>
</dbReference>
<evidence type="ECO:0000256" key="4">
    <source>
        <dbReference type="ARBA" id="ARBA00022989"/>
    </source>
</evidence>
<reference evidence="7" key="2">
    <citation type="journal article" date="2021" name="Microbiome">
        <title>Successional dynamics and alternative stable states in a saline activated sludge microbial community over 9 years.</title>
        <authorList>
            <person name="Wang Y."/>
            <person name="Ye J."/>
            <person name="Ju F."/>
            <person name="Liu L."/>
            <person name="Boyd J.A."/>
            <person name="Deng Y."/>
            <person name="Parks D.H."/>
            <person name="Jiang X."/>
            <person name="Yin X."/>
            <person name="Woodcroft B.J."/>
            <person name="Tyson G.W."/>
            <person name="Hugenholtz P."/>
            <person name="Polz M.F."/>
            <person name="Zhang T."/>
        </authorList>
    </citation>
    <scope>NUCLEOTIDE SEQUENCE</scope>
    <source>
        <strain evidence="7">HKST-UBA01</strain>
    </source>
</reference>
<evidence type="ECO:0000256" key="3">
    <source>
        <dbReference type="ARBA" id="ARBA00022692"/>
    </source>
</evidence>
<accession>A0A956M1Z4</accession>
<organism evidence="7 8">
    <name type="scientific">Eiseniibacteriota bacterium</name>
    <dbReference type="NCBI Taxonomy" id="2212470"/>
    <lineage>
        <taxon>Bacteria</taxon>
        <taxon>Candidatus Eiseniibacteriota</taxon>
    </lineage>
</organism>
<name>A0A956M1Z4_UNCEI</name>
<keyword evidence="5 6" id="KW-0472">Membrane</keyword>
<dbReference type="Proteomes" id="UP000697710">
    <property type="component" value="Unassembled WGS sequence"/>
</dbReference>
<evidence type="ECO:0000313" key="7">
    <source>
        <dbReference type="EMBL" id="MCA9729706.1"/>
    </source>
</evidence>
<evidence type="ECO:0000256" key="1">
    <source>
        <dbReference type="ARBA" id="ARBA00004651"/>
    </source>
</evidence>
<dbReference type="PANTHER" id="PTHR39087:SF2">
    <property type="entry name" value="UPF0104 MEMBRANE PROTEIN MJ1595"/>
    <property type="match status" value="1"/>
</dbReference>
<reference evidence="7" key="1">
    <citation type="submission" date="2020-04" db="EMBL/GenBank/DDBJ databases">
        <authorList>
            <person name="Zhang T."/>
        </authorList>
    </citation>
    <scope>NUCLEOTIDE SEQUENCE</scope>
    <source>
        <strain evidence="7">HKST-UBA01</strain>
    </source>
</reference>
<dbReference type="EMBL" id="JAGQHR010000808">
    <property type="protein sequence ID" value="MCA9729706.1"/>
    <property type="molecule type" value="Genomic_DNA"/>
</dbReference>
<dbReference type="GO" id="GO:0005886">
    <property type="term" value="C:plasma membrane"/>
    <property type="evidence" value="ECO:0007669"/>
    <property type="project" value="UniProtKB-SubCell"/>
</dbReference>
<evidence type="ECO:0000256" key="2">
    <source>
        <dbReference type="ARBA" id="ARBA00022475"/>
    </source>
</evidence>
<evidence type="ECO:0000313" key="8">
    <source>
        <dbReference type="Proteomes" id="UP000697710"/>
    </source>
</evidence>
<dbReference type="PANTHER" id="PTHR39087">
    <property type="entry name" value="UPF0104 MEMBRANE PROTEIN MJ1595"/>
    <property type="match status" value="1"/>
</dbReference>